<dbReference type="Proteomes" id="UP000198614">
    <property type="component" value="Unassembled WGS sequence"/>
</dbReference>
<evidence type="ECO:0000313" key="4">
    <source>
        <dbReference type="Proteomes" id="UP000198614"/>
    </source>
</evidence>
<sequence length="287" mass="30258">MRNQTKTRTRTTPTPTNPSARHRRSVRSAAALLAAVGILGALAGCGDDGADGTRTTASKSAPARDTAARTDKKVLWVGDSIAGVEAPPLGAALKASGASFKNDSSDGGGTVVEGDRMSTTLARTTWKQLRADLASFRPDVLAYQITTYDWGTPAQQRASYEKLAGAAKDAGADLVLVSAPPYKIDDFYAGHTDAIKSAPEAARAVAKAKADHVHFLDASKLWGTDATADRAQRASDGIHSCQQGSAGFAKWFTERLGELYDFTPAAPKRWAEGGWTGDRRYAKLGCG</sequence>
<feature type="chain" id="PRO_5039508250" evidence="2">
    <location>
        <begin position="44"/>
        <end position="287"/>
    </location>
</feature>
<feature type="region of interest" description="Disordered" evidence="1">
    <location>
        <begin position="1"/>
        <end position="25"/>
    </location>
</feature>
<reference evidence="3 4" key="1">
    <citation type="submission" date="2016-10" db="EMBL/GenBank/DDBJ databases">
        <authorList>
            <person name="de Groot N.N."/>
        </authorList>
    </citation>
    <scope>NUCLEOTIDE SEQUENCE [LARGE SCALE GENOMIC DNA]</scope>
    <source>
        <strain evidence="3 4">CGMCC 4.1859</strain>
    </source>
</reference>
<dbReference type="OrthoDB" id="3615791at2"/>
<proteinExistence type="predicted"/>
<dbReference type="SUPFAM" id="SSF52266">
    <property type="entry name" value="SGNH hydrolase"/>
    <property type="match status" value="1"/>
</dbReference>
<accession>A0A1G7Q3N3</accession>
<dbReference type="InterPro" id="IPR036514">
    <property type="entry name" value="SGNH_hydro_sf"/>
</dbReference>
<organism evidence="3 4">
    <name type="scientific">Streptomyces griseoaurantiacus</name>
    <dbReference type="NCBI Taxonomy" id="68213"/>
    <lineage>
        <taxon>Bacteria</taxon>
        <taxon>Bacillati</taxon>
        <taxon>Actinomycetota</taxon>
        <taxon>Actinomycetes</taxon>
        <taxon>Kitasatosporales</taxon>
        <taxon>Streptomycetaceae</taxon>
        <taxon>Streptomyces</taxon>
        <taxon>Streptomyces aurantiacus group</taxon>
    </lineage>
</organism>
<evidence type="ECO:0000256" key="1">
    <source>
        <dbReference type="SAM" id="MobiDB-lite"/>
    </source>
</evidence>
<protein>
    <submittedName>
        <fullName evidence="3">Lysophospholipase L1</fullName>
    </submittedName>
</protein>
<dbReference type="Gene3D" id="3.40.50.1110">
    <property type="entry name" value="SGNH hydrolase"/>
    <property type="match status" value="1"/>
</dbReference>
<dbReference type="EMBL" id="FNAX01000012">
    <property type="protein sequence ID" value="SDF93093.1"/>
    <property type="molecule type" value="Genomic_DNA"/>
</dbReference>
<feature type="signal peptide" evidence="2">
    <location>
        <begin position="1"/>
        <end position="43"/>
    </location>
</feature>
<evidence type="ECO:0000313" key="3">
    <source>
        <dbReference type="EMBL" id="SDF93093.1"/>
    </source>
</evidence>
<name>A0A1G7Q3N3_9ACTN</name>
<dbReference type="AlphaFoldDB" id="A0A1G7Q3N3"/>
<evidence type="ECO:0000256" key="2">
    <source>
        <dbReference type="SAM" id="SignalP"/>
    </source>
</evidence>
<gene>
    <name evidence="3" type="ORF">SAMN05216260_11298</name>
</gene>
<keyword evidence="2" id="KW-0732">Signal</keyword>